<accession>A0A371DWK6</accession>
<reference evidence="1 2" key="1">
    <citation type="journal article" date="2018" name="Biotechnol. Biofuels">
        <title>Integrative visual omics of the white-rot fungus Polyporus brumalis exposes the biotechnological potential of its oxidative enzymes for delignifying raw plant biomass.</title>
        <authorList>
            <person name="Miyauchi S."/>
            <person name="Rancon A."/>
            <person name="Drula E."/>
            <person name="Hage H."/>
            <person name="Chaduli D."/>
            <person name="Favel A."/>
            <person name="Grisel S."/>
            <person name="Henrissat B."/>
            <person name="Herpoel-Gimbert I."/>
            <person name="Ruiz-Duenas F.J."/>
            <person name="Chevret D."/>
            <person name="Hainaut M."/>
            <person name="Lin J."/>
            <person name="Wang M."/>
            <person name="Pangilinan J."/>
            <person name="Lipzen A."/>
            <person name="Lesage-Meessen L."/>
            <person name="Navarro D."/>
            <person name="Riley R."/>
            <person name="Grigoriev I.V."/>
            <person name="Zhou S."/>
            <person name="Raouche S."/>
            <person name="Rosso M.N."/>
        </authorList>
    </citation>
    <scope>NUCLEOTIDE SEQUENCE [LARGE SCALE GENOMIC DNA]</scope>
    <source>
        <strain evidence="1 2">BRFM 1820</strain>
    </source>
</reference>
<evidence type="ECO:0000313" key="1">
    <source>
        <dbReference type="EMBL" id="RDX56939.1"/>
    </source>
</evidence>
<keyword evidence="2" id="KW-1185">Reference proteome</keyword>
<dbReference type="EMBL" id="KZ857379">
    <property type="protein sequence ID" value="RDX56939.1"/>
    <property type="molecule type" value="Genomic_DNA"/>
</dbReference>
<organism evidence="1 2">
    <name type="scientific">Lentinus brumalis</name>
    <dbReference type="NCBI Taxonomy" id="2498619"/>
    <lineage>
        <taxon>Eukaryota</taxon>
        <taxon>Fungi</taxon>
        <taxon>Dikarya</taxon>
        <taxon>Basidiomycota</taxon>
        <taxon>Agaricomycotina</taxon>
        <taxon>Agaricomycetes</taxon>
        <taxon>Polyporales</taxon>
        <taxon>Polyporaceae</taxon>
        <taxon>Lentinus</taxon>
    </lineage>
</organism>
<protein>
    <submittedName>
        <fullName evidence="1">Uncharacterized protein</fullName>
    </submittedName>
</protein>
<gene>
    <name evidence="1" type="ORF">OH76DRAFT_1393</name>
</gene>
<name>A0A371DWK6_9APHY</name>
<evidence type="ECO:0000313" key="2">
    <source>
        <dbReference type="Proteomes" id="UP000256964"/>
    </source>
</evidence>
<sequence length="248" mass="26842">MVHGRRMLRSVIRHETNSMRPNVLLDDVAEPEEPGKSELELLSLAESQVRGGGSGSGVSNVGGLRRVHCAAAGKRFAAAQGFRASSFKLQVSTVKLLGHWSSSGRGGRVPPSTQTPRKCLDHPPVRPPGVLCACGVVSGSPVQPYVPAMPQLHLIRSRSGHALSWTRDTLSRVDRDRHRWGRTYMALTTLYIPSTDVPPLLELHRRACGQSGTLSSFHATARGLGDTAGPRNWGLETVYRVSIALGYL</sequence>
<proteinExistence type="predicted"/>
<dbReference type="AlphaFoldDB" id="A0A371DWK6"/>
<dbReference type="Proteomes" id="UP000256964">
    <property type="component" value="Unassembled WGS sequence"/>
</dbReference>